<evidence type="ECO:0000256" key="3">
    <source>
        <dbReference type="ARBA" id="ARBA00023295"/>
    </source>
</evidence>
<accession>A0A3M7H500</accession>
<dbReference type="CDD" id="cd00551">
    <property type="entry name" value="AmyAc_family"/>
    <property type="match status" value="1"/>
</dbReference>
<feature type="region of interest" description="Disordered" evidence="6">
    <location>
        <begin position="60"/>
        <end position="99"/>
    </location>
</feature>
<dbReference type="Proteomes" id="UP000280598">
    <property type="component" value="Unassembled WGS sequence"/>
</dbReference>
<dbReference type="InterPro" id="IPR017853">
    <property type="entry name" value="GH"/>
</dbReference>
<dbReference type="GO" id="GO:0005737">
    <property type="term" value="C:cytoplasm"/>
    <property type="evidence" value="ECO:0007669"/>
    <property type="project" value="UniProtKB-ARBA"/>
</dbReference>
<dbReference type="GO" id="GO:0009986">
    <property type="term" value="C:cell surface"/>
    <property type="evidence" value="ECO:0007669"/>
    <property type="project" value="TreeGrafter"/>
</dbReference>
<name>A0A3M7H500_HORWE</name>
<dbReference type="PANTHER" id="PTHR31297">
    <property type="entry name" value="GLUCAN ENDO-1,6-BETA-GLUCOSIDASE B"/>
    <property type="match status" value="1"/>
</dbReference>
<dbReference type="AlphaFoldDB" id="A0A3M7H500"/>
<evidence type="ECO:0000256" key="1">
    <source>
        <dbReference type="ARBA" id="ARBA00005641"/>
    </source>
</evidence>
<comment type="similarity">
    <text evidence="1 5">Belongs to the glycosyl hydrolase 5 (cellulase A) family.</text>
</comment>
<keyword evidence="3 5" id="KW-0326">Glycosidase</keyword>
<evidence type="ECO:0000256" key="5">
    <source>
        <dbReference type="RuleBase" id="RU361153"/>
    </source>
</evidence>
<feature type="domain" description="Glycoside hydrolase family 5" evidence="8">
    <location>
        <begin position="145"/>
        <end position="401"/>
    </location>
</feature>
<keyword evidence="7" id="KW-0472">Membrane</keyword>
<dbReference type="InterPro" id="IPR050386">
    <property type="entry name" value="Glycosyl_hydrolase_5"/>
</dbReference>
<evidence type="ECO:0000256" key="4">
    <source>
        <dbReference type="ARBA" id="ARBA00023316"/>
    </source>
</evidence>
<dbReference type="GO" id="GO:0071555">
    <property type="term" value="P:cell wall organization"/>
    <property type="evidence" value="ECO:0007669"/>
    <property type="project" value="UniProtKB-KW"/>
</dbReference>
<dbReference type="VEuPathDB" id="FungiDB:BTJ68_04824"/>
<protein>
    <recommendedName>
        <fullName evidence="8">Glycoside hydrolase family 5 domain-containing protein</fullName>
    </recommendedName>
</protein>
<evidence type="ECO:0000256" key="7">
    <source>
        <dbReference type="SAM" id="Phobius"/>
    </source>
</evidence>
<dbReference type="InterPro" id="IPR001547">
    <property type="entry name" value="Glyco_hydro_5"/>
</dbReference>
<dbReference type="Pfam" id="PF00150">
    <property type="entry name" value="Cellulase"/>
    <property type="match status" value="1"/>
</dbReference>
<evidence type="ECO:0000256" key="2">
    <source>
        <dbReference type="ARBA" id="ARBA00022801"/>
    </source>
</evidence>
<reference evidence="9 10" key="1">
    <citation type="journal article" date="2018" name="BMC Genomics">
        <title>Genomic evidence for intraspecific hybridization in a clonal and extremely halotolerant yeast.</title>
        <authorList>
            <person name="Gostincar C."/>
            <person name="Stajich J.E."/>
            <person name="Zupancic J."/>
            <person name="Zalar P."/>
            <person name="Gunde-Cimerman N."/>
        </authorList>
    </citation>
    <scope>NUCLEOTIDE SEQUENCE [LARGE SCALE GENOMIC DNA]</scope>
    <source>
        <strain evidence="9 10">EXF-562</strain>
    </source>
</reference>
<dbReference type="GO" id="GO:0009251">
    <property type="term" value="P:glucan catabolic process"/>
    <property type="evidence" value="ECO:0007669"/>
    <property type="project" value="TreeGrafter"/>
</dbReference>
<organism evidence="9 10">
    <name type="scientific">Hortaea werneckii</name>
    <name type="common">Black yeast</name>
    <name type="synonym">Cladosporium werneckii</name>
    <dbReference type="NCBI Taxonomy" id="91943"/>
    <lineage>
        <taxon>Eukaryota</taxon>
        <taxon>Fungi</taxon>
        <taxon>Dikarya</taxon>
        <taxon>Ascomycota</taxon>
        <taxon>Pezizomycotina</taxon>
        <taxon>Dothideomycetes</taxon>
        <taxon>Dothideomycetidae</taxon>
        <taxon>Mycosphaerellales</taxon>
        <taxon>Teratosphaeriaceae</taxon>
        <taxon>Hortaea</taxon>
    </lineage>
</organism>
<gene>
    <name evidence="9" type="ORF">D0860_04734</name>
</gene>
<dbReference type="FunFam" id="3.20.20.80:FF:000100">
    <property type="entry name" value="Glycoside hydrolase superfamily"/>
    <property type="match status" value="1"/>
</dbReference>
<dbReference type="PANTHER" id="PTHR31297:SF43">
    <property type="entry name" value="GLUCAN 1,3-BETA-GLUCOSIDASE 3"/>
    <property type="match status" value="1"/>
</dbReference>
<keyword evidence="4" id="KW-0961">Cell wall biogenesis/degradation</keyword>
<dbReference type="SUPFAM" id="SSF51445">
    <property type="entry name" value="(Trans)glycosidases"/>
    <property type="match status" value="1"/>
</dbReference>
<dbReference type="GO" id="GO:0046557">
    <property type="term" value="F:glucan endo-1,6-beta-glucosidase activity"/>
    <property type="evidence" value="ECO:0007669"/>
    <property type="project" value="TreeGrafter"/>
</dbReference>
<evidence type="ECO:0000313" key="10">
    <source>
        <dbReference type="Proteomes" id="UP000280598"/>
    </source>
</evidence>
<sequence length="583" mass="65596">MITPNLSLDISFFFIAVFVYLLGRAIWQDPEISLDREIMRRFFDKAKSFVDDNDFPGKDQASKFISQQQQQQGGGGGGQQPLQPGQPPAGGIQPPSPADVTRYRYHHGANFGSLFILERWLCGHMFPEGSEGSSERAAVKAWVKKEGTDATRERFEKHWNEWIRDSDLQWLRDNKCTTIRLPIGYFTLGPAYCKDTAFEKYSAVYENAWEAVKKLIHRCHSHGIGVVIDLHGLPGGANAQDHSGTNSGKAEFWSTRSYRELGTRCLCFIAHQSRNMEGVAGLQIINEAEWDAKGMYDWYDSAIAEISKVDPTMPVYVSDAWDLNRCLEWSQKKNSPRNAPGCPVVVDTHYYWCFSDADKQKTPQQISQEVWHKMGPLDGKAGSVIDRGAAQVIVGEYSCVLSDPTWENGGGKNEDLVRQFGNAESGRFQQKAGGTFFWTYRMDWMDGGEWGFKQMTDCHAIVPPQALTVHDVNERIQHAQQGMEQAKHTAFSNHAGYWDSQGGHYEHQRFADGWDIGFHDAMSFFGMRGQQSGGHLGGGDKIGMLDIWVLKRMRESGQGGGFVWEWEQGFRQGVSGFCHLAGI</sequence>
<dbReference type="GO" id="GO:0005576">
    <property type="term" value="C:extracellular region"/>
    <property type="evidence" value="ECO:0007669"/>
    <property type="project" value="TreeGrafter"/>
</dbReference>
<comment type="caution">
    <text evidence="9">The sequence shown here is derived from an EMBL/GenBank/DDBJ whole genome shotgun (WGS) entry which is preliminary data.</text>
</comment>
<keyword evidence="7" id="KW-0812">Transmembrane</keyword>
<keyword evidence="7" id="KW-1133">Transmembrane helix</keyword>
<keyword evidence="2 5" id="KW-0378">Hydrolase</keyword>
<evidence type="ECO:0000313" key="9">
    <source>
        <dbReference type="EMBL" id="RMZ08328.1"/>
    </source>
</evidence>
<evidence type="ECO:0000256" key="6">
    <source>
        <dbReference type="SAM" id="MobiDB-lite"/>
    </source>
</evidence>
<dbReference type="Gene3D" id="3.20.20.80">
    <property type="entry name" value="Glycosidases"/>
    <property type="match status" value="1"/>
</dbReference>
<feature type="transmembrane region" description="Helical" evidence="7">
    <location>
        <begin position="6"/>
        <end position="27"/>
    </location>
</feature>
<evidence type="ECO:0000259" key="8">
    <source>
        <dbReference type="Pfam" id="PF00150"/>
    </source>
</evidence>
<dbReference type="EMBL" id="QWIS01000087">
    <property type="protein sequence ID" value="RMZ08328.1"/>
    <property type="molecule type" value="Genomic_DNA"/>
</dbReference>
<proteinExistence type="inferred from homology"/>